<feature type="transmembrane region" description="Helical" evidence="8">
    <location>
        <begin position="20"/>
        <end position="37"/>
    </location>
</feature>
<feature type="transmembrane region" description="Helical" evidence="8">
    <location>
        <begin position="347"/>
        <end position="367"/>
    </location>
</feature>
<evidence type="ECO:0000256" key="8">
    <source>
        <dbReference type="RuleBase" id="RU003404"/>
    </source>
</evidence>
<sequence length="604" mass="66770">MMEKKFIVKIANSAGMIQGMAFILVSFSVLSAWLFFFTSELGEGWFLCVYFGLSEWLLCDCSFCFMADLYSCAFSSVVCLISTWVVLYTAFYMGGDKSLRRFMFLVMLFVISMNLLIFSPSMISLMIGWDGLGVFSYVLVCYYLDSGSCGAAALTIFSNRVGDFLFILFIGGSCVSFDLEWFSISLEGMENWCFLGILMLMGSLTKSAQLPFSAWLPAAMAAPTPVSALVHSSTLVTAGVYMLIRFYSVLSDSCLKVLCVLCMVTFFIAGIGGLAETDIKKIVALSTLSQVSFMMFALSLGAVSVAFFHLVVHALFKALMFLAVGCLMSCAAGSQDIRLLSSAARKLPLVSGWVLISFMCLCGLPFMSGFYSKDLIIEVAMSGEGGLGMGLLVLISVILTTTYSSRVLFMLFSKCDVSLGSFRMTEINYHLSLPISMMGVSALLGGYGFQTELLKSKDFFPMSINAKVALLCCLLFSLWWGFQLSTMGSGYGLYMFPLCFFEVVFTNMMHLKSLSGWWVGSQFQVFAWNASLKFESFWIQGVIWGRGVGSCISHTGHLVREAFSKELNLLVFSIVFWVVLTGTVLSFESMSWAFTKIYTFFRLS</sequence>
<keyword evidence="6 8" id="KW-0472">Membrane</keyword>
<dbReference type="InterPro" id="IPR003945">
    <property type="entry name" value="NU5C-like"/>
</dbReference>
<accession>A0AA49X763</accession>
<feature type="transmembrane region" description="Helical" evidence="8">
    <location>
        <begin position="228"/>
        <end position="249"/>
    </location>
</feature>
<dbReference type="PANTHER" id="PTHR42829">
    <property type="entry name" value="NADH-UBIQUINONE OXIDOREDUCTASE CHAIN 5"/>
    <property type="match status" value="1"/>
</dbReference>
<evidence type="ECO:0000259" key="10">
    <source>
        <dbReference type="Pfam" id="PF00662"/>
    </source>
</evidence>
<dbReference type="InterPro" id="IPR001516">
    <property type="entry name" value="Proton_antipo_N"/>
</dbReference>
<evidence type="ECO:0000256" key="6">
    <source>
        <dbReference type="ARBA" id="ARBA00023136"/>
    </source>
</evidence>
<name>A0AA49X763_9BIVA</name>
<evidence type="ECO:0000256" key="5">
    <source>
        <dbReference type="ARBA" id="ARBA00022989"/>
    </source>
</evidence>
<feature type="transmembrane region" description="Helical" evidence="8">
    <location>
        <begin position="255"/>
        <end position="275"/>
    </location>
</feature>
<geneLocation type="mitochondrion" evidence="11"/>
<feature type="transmembrane region" description="Helical" evidence="8">
    <location>
        <begin position="567"/>
        <end position="587"/>
    </location>
</feature>
<feature type="transmembrane region" description="Helical" evidence="8">
    <location>
        <begin position="491"/>
        <end position="511"/>
    </location>
</feature>
<keyword evidence="8" id="KW-0830">Ubiquinone</keyword>
<keyword evidence="8 11" id="KW-0496">Mitochondrion</keyword>
<evidence type="ECO:0000256" key="2">
    <source>
        <dbReference type="ARBA" id="ARBA00012944"/>
    </source>
</evidence>
<feature type="transmembrane region" description="Helical" evidence="8">
    <location>
        <begin position="459"/>
        <end position="479"/>
    </location>
</feature>
<feature type="transmembrane region" description="Helical" evidence="8">
    <location>
        <begin position="194"/>
        <end position="216"/>
    </location>
</feature>
<comment type="similarity">
    <text evidence="8">Belongs to the complex I subunit 5 family.</text>
</comment>
<dbReference type="GO" id="GO:0008137">
    <property type="term" value="F:NADH dehydrogenase (ubiquinone) activity"/>
    <property type="evidence" value="ECO:0007669"/>
    <property type="project" value="UniProtKB-EC"/>
</dbReference>
<evidence type="ECO:0000256" key="7">
    <source>
        <dbReference type="ARBA" id="ARBA00049551"/>
    </source>
</evidence>
<keyword evidence="8" id="KW-0520">NAD</keyword>
<dbReference type="EMBL" id="OQ197859">
    <property type="protein sequence ID" value="WLK25966.1"/>
    <property type="molecule type" value="Genomic_DNA"/>
</dbReference>
<dbReference type="GO" id="GO:0015990">
    <property type="term" value="P:electron transport coupled proton transport"/>
    <property type="evidence" value="ECO:0007669"/>
    <property type="project" value="TreeGrafter"/>
</dbReference>
<evidence type="ECO:0000256" key="1">
    <source>
        <dbReference type="ARBA" id="ARBA00004141"/>
    </source>
</evidence>
<keyword evidence="4 8" id="KW-0812">Transmembrane</keyword>
<evidence type="ECO:0000256" key="3">
    <source>
        <dbReference type="ARBA" id="ARBA00021096"/>
    </source>
</evidence>
<comment type="subcellular location">
    <subcellularLocation>
        <location evidence="1">Membrane</location>
        <topology evidence="1">Multi-pass membrane protein</topology>
    </subcellularLocation>
</comment>
<evidence type="ECO:0000259" key="9">
    <source>
        <dbReference type="Pfam" id="PF00361"/>
    </source>
</evidence>
<evidence type="ECO:0000256" key="4">
    <source>
        <dbReference type="ARBA" id="ARBA00022692"/>
    </source>
</evidence>
<evidence type="ECO:0000313" key="11">
    <source>
        <dbReference type="EMBL" id="WLK25966.1"/>
    </source>
</evidence>
<dbReference type="PANTHER" id="PTHR42829:SF2">
    <property type="entry name" value="NADH-UBIQUINONE OXIDOREDUCTASE CHAIN 5"/>
    <property type="match status" value="1"/>
</dbReference>
<reference evidence="11" key="1">
    <citation type="journal article" date="2023" name="Int J Biol">
        <title>Comparative analysis of the mitochondrial genomes of the family Mactridae (Mollusca: Venerida) and their phylogenetic implications.</title>
        <authorList>
            <person name="Ma P."/>
            <person name="Liu Y."/>
            <person name="Wang J."/>
            <person name="Chen Y."/>
            <person name="Zhang Z."/>
            <person name="Zhang T."/>
            <person name="Wang H."/>
        </authorList>
    </citation>
    <scope>NUCLEOTIDE SEQUENCE</scope>
</reference>
<dbReference type="EC" id="7.1.1.2" evidence="2 8"/>
<comment type="function">
    <text evidence="8">Core subunit of the mitochondrial membrane respiratory chain NADH dehydrogenase (Complex I) which catalyzes electron transfer from NADH through the respiratory chain, using ubiquinone as an electron acceptor. Essential for the catalytic activity and assembly of complex I.</text>
</comment>
<feature type="domain" description="NADH:quinone oxidoreductase/Mrp antiporter transmembrane" evidence="9">
    <location>
        <begin position="119"/>
        <end position="397"/>
    </location>
</feature>
<dbReference type="Pfam" id="PF00361">
    <property type="entry name" value="Proton_antipo_M"/>
    <property type="match status" value="1"/>
</dbReference>
<feature type="transmembrane region" description="Helical" evidence="8">
    <location>
        <begin position="104"/>
        <end position="129"/>
    </location>
</feature>
<feature type="transmembrane region" description="Helical" evidence="8">
    <location>
        <begin position="135"/>
        <end position="157"/>
    </location>
</feature>
<dbReference type="GO" id="GO:0042773">
    <property type="term" value="P:ATP synthesis coupled electron transport"/>
    <property type="evidence" value="ECO:0007669"/>
    <property type="project" value="InterPro"/>
</dbReference>
<comment type="catalytic activity">
    <reaction evidence="7 8">
        <text>a ubiquinone + NADH + 5 H(+)(in) = a ubiquinol + NAD(+) + 4 H(+)(out)</text>
        <dbReference type="Rhea" id="RHEA:29091"/>
        <dbReference type="Rhea" id="RHEA-COMP:9565"/>
        <dbReference type="Rhea" id="RHEA-COMP:9566"/>
        <dbReference type="ChEBI" id="CHEBI:15378"/>
        <dbReference type="ChEBI" id="CHEBI:16389"/>
        <dbReference type="ChEBI" id="CHEBI:17976"/>
        <dbReference type="ChEBI" id="CHEBI:57540"/>
        <dbReference type="ChEBI" id="CHEBI:57945"/>
        <dbReference type="EC" id="7.1.1.2"/>
    </reaction>
</comment>
<dbReference type="GO" id="GO:0003954">
    <property type="term" value="F:NADH dehydrogenase activity"/>
    <property type="evidence" value="ECO:0007669"/>
    <property type="project" value="TreeGrafter"/>
</dbReference>
<dbReference type="GO" id="GO:0016020">
    <property type="term" value="C:membrane"/>
    <property type="evidence" value="ECO:0007669"/>
    <property type="project" value="UniProtKB-SubCell"/>
</dbReference>
<keyword evidence="8" id="KW-0813">Transport</keyword>
<feature type="transmembrane region" description="Helical" evidence="8">
    <location>
        <begin position="73"/>
        <end position="92"/>
    </location>
</feature>
<dbReference type="InterPro" id="IPR001750">
    <property type="entry name" value="ND/Mrp_TM"/>
</dbReference>
<dbReference type="PRINTS" id="PR01434">
    <property type="entry name" value="NADHDHGNASE5"/>
</dbReference>
<protein>
    <recommendedName>
        <fullName evidence="3 8">NADH-ubiquinone oxidoreductase chain 5</fullName>
        <ecNumber evidence="2 8">7.1.1.2</ecNumber>
    </recommendedName>
</protein>
<keyword evidence="5 8" id="KW-1133">Transmembrane helix</keyword>
<feature type="transmembrane region" description="Helical" evidence="8">
    <location>
        <begin position="164"/>
        <end position="182"/>
    </location>
</feature>
<organism evidence="11">
    <name type="scientific">Raeta sp</name>
    <dbReference type="NCBI Taxonomy" id="3067663"/>
    <lineage>
        <taxon>Eukaryota</taxon>
        <taxon>Metazoa</taxon>
        <taxon>Spiralia</taxon>
        <taxon>Lophotrochozoa</taxon>
        <taxon>Mollusca</taxon>
        <taxon>Bivalvia</taxon>
        <taxon>Autobranchia</taxon>
        <taxon>Heteroconchia</taxon>
        <taxon>Euheterodonta</taxon>
        <taxon>Imparidentia</taxon>
        <taxon>Neoheterodontei</taxon>
        <taxon>Venerida</taxon>
        <taxon>Mactroidea</taxon>
        <taxon>Anatinellidae</taxon>
        <taxon>Raeta</taxon>
    </lineage>
</organism>
<proteinExistence type="inferred from homology"/>
<feature type="transmembrane region" description="Helical" evidence="8">
    <location>
        <begin position="282"/>
        <end position="308"/>
    </location>
</feature>
<reference evidence="11" key="2">
    <citation type="submission" date="2023-01" db="EMBL/GenBank/DDBJ databases">
        <authorList>
            <person name="Ma P."/>
            <person name="Wang H."/>
            <person name="Liu Y."/>
        </authorList>
    </citation>
    <scope>NUCLEOTIDE SEQUENCE</scope>
</reference>
<feature type="transmembrane region" description="Helical" evidence="8">
    <location>
        <begin position="387"/>
        <end position="409"/>
    </location>
</feature>
<dbReference type="AlphaFoldDB" id="A0AA49X763"/>
<gene>
    <name evidence="11" type="primary">nad5</name>
</gene>
<feature type="transmembrane region" description="Helical" evidence="8">
    <location>
        <begin position="429"/>
        <end position="447"/>
    </location>
</feature>
<feature type="domain" description="NADH-Ubiquinone oxidoreductase (complex I) chain 5 N-terminal" evidence="10">
    <location>
        <begin position="61"/>
        <end position="103"/>
    </location>
</feature>
<dbReference type="Pfam" id="PF00662">
    <property type="entry name" value="Proton_antipo_N"/>
    <property type="match status" value="1"/>
</dbReference>